<dbReference type="RefSeq" id="WP_003681823.1">
    <property type="nucleotide sequence ID" value="NZ_CP120668.1"/>
</dbReference>
<feature type="transmembrane region" description="Helical" evidence="8">
    <location>
        <begin position="64"/>
        <end position="81"/>
    </location>
</feature>
<dbReference type="Proteomes" id="UP000185427">
    <property type="component" value="Chromosome"/>
</dbReference>
<dbReference type="EMBL" id="CP017151">
    <property type="protein sequence ID" value="AOR75106.1"/>
    <property type="molecule type" value="Genomic_DNA"/>
</dbReference>
<evidence type="ECO:0000256" key="5">
    <source>
        <dbReference type="ARBA" id="ARBA00022692"/>
    </source>
</evidence>
<evidence type="ECO:0000256" key="4">
    <source>
        <dbReference type="ARBA" id="ARBA00022475"/>
    </source>
</evidence>
<organism evidence="9 11">
    <name type="scientific">Limosilactobacillus fermentum</name>
    <name type="common">Lactobacillus fermentum</name>
    <dbReference type="NCBI Taxonomy" id="1613"/>
    <lineage>
        <taxon>Bacteria</taxon>
        <taxon>Bacillati</taxon>
        <taxon>Bacillota</taxon>
        <taxon>Bacilli</taxon>
        <taxon>Lactobacillales</taxon>
        <taxon>Lactobacillaceae</taxon>
        <taxon>Limosilactobacillus</taxon>
    </lineage>
</organism>
<feature type="transmembrane region" description="Helical" evidence="8">
    <location>
        <begin position="88"/>
        <end position="105"/>
    </location>
</feature>
<evidence type="ECO:0000256" key="7">
    <source>
        <dbReference type="ARBA" id="ARBA00023136"/>
    </source>
</evidence>
<proteinExistence type="inferred from homology"/>
<name>A0A0G9GF06_LIMFE</name>
<accession>A0A0G9GF06</accession>
<evidence type="ECO:0000256" key="8">
    <source>
        <dbReference type="SAM" id="Phobius"/>
    </source>
</evidence>
<evidence type="ECO:0000256" key="1">
    <source>
        <dbReference type="ARBA" id="ARBA00004429"/>
    </source>
</evidence>
<evidence type="ECO:0000313" key="11">
    <source>
        <dbReference type="Proteomes" id="UP000094714"/>
    </source>
</evidence>
<dbReference type="Proteomes" id="UP000094714">
    <property type="component" value="Chromosome"/>
</dbReference>
<keyword evidence="6 8" id="KW-1133">Transmembrane helix</keyword>
<keyword evidence="4" id="KW-1003">Cell membrane</keyword>
<dbReference type="Pfam" id="PF06146">
    <property type="entry name" value="PsiE"/>
    <property type="match status" value="1"/>
</dbReference>
<gene>
    <name evidence="10" type="ORF">BUW47_00295</name>
    <name evidence="9" type="ORF">LACFE_CDS1662</name>
</gene>
<feature type="transmembrane region" description="Helical" evidence="8">
    <location>
        <begin position="117"/>
        <end position="136"/>
    </location>
</feature>
<evidence type="ECO:0000313" key="12">
    <source>
        <dbReference type="Proteomes" id="UP000185427"/>
    </source>
</evidence>
<evidence type="ECO:0000256" key="6">
    <source>
        <dbReference type="ARBA" id="ARBA00022989"/>
    </source>
</evidence>
<comment type="subcellular location">
    <subcellularLocation>
        <location evidence="1">Cell inner membrane</location>
        <topology evidence="1">Multi-pass membrane protein</topology>
    </subcellularLocation>
</comment>
<dbReference type="InterPro" id="IPR009315">
    <property type="entry name" value="P_starv_induced_PsiE"/>
</dbReference>
<dbReference type="GO" id="GO:0016036">
    <property type="term" value="P:cellular response to phosphate starvation"/>
    <property type="evidence" value="ECO:0007669"/>
    <property type="project" value="InterPro"/>
</dbReference>
<evidence type="ECO:0000256" key="2">
    <source>
        <dbReference type="ARBA" id="ARBA00005632"/>
    </source>
</evidence>
<keyword evidence="7 8" id="KW-0472">Membrane</keyword>
<keyword evidence="5 8" id="KW-0812">Transmembrane</keyword>
<dbReference type="PATRIC" id="fig|1613.112.peg.1742"/>
<dbReference type="EMBL" id="CP019030">
    <property type="protein sequence ID" value="APU45001.1"/>
    <property type="molecule type" value="Genomic_DNA"/>
</dbReference>
<reference evidence="10 12" key="2">
    <citation type="submission" date="2016-12" db="EMBL/GenBank/DDBJ databases">
        <title>Complete Genome Sequence of Lactobacillus fermentum Strain SNUV175, a Probiotic for Treatment of Bacterial Vaginosis.</title>
        <authorList>
            <person name="Lee S."/>
            <person name="You H.J."/>
            <person name="Kwon B."/>
            <person name="Ko G."/>
        </authorList>
    </citation>
    <scope>NUCLEOTIDE SEQUENCE [LARGE SCALE GENOMIC DNA]</scope>
    <source>
        <strain evidence="10 12">SNUV175</strain>
    </source>
</reference>
<dbReference type="GO" id="GO:0005886">
    <property type="term" value="C:plasma membrane"/>
    <property type="evidence" value="ECO:0007669"/>
    <property type="project" value="UniProtKB-SubCell"/>
</dbReference>
<protein>
    <recommendedName>
        <fullName evidence="3">Protein PsiE</fullName>
    </recommendedName>
</protein>
<dbReference type="InterPro" id="IPR020948">
    <property type="entry name" value="P_starv_induced_PsiE-like"/>
</dbReference>
<evidence type="ECO:0000256" key="3">
    <source>
        <dbReference type="ARBA" id="ARBA00021903"/>
    </source>
</evidence>
<dbReference type="PANTHER" id="PTHR37819">
    <property type="entry name" value="PROTEIN PSIE"/>
    <property type="match status" value="1"/>
</dbReference>
<dbReference type="AlphaFoldDB" id="A0A0G9GF06"/>
<dbReference type="OrthoDB" id="9967174at2"/>
<feature type="transmembrane region" description="Helical" evidence="8">
    <location>
        <begin position="20"/>
        <end position="44"/>
    </location>
</feature>
<reference evidence="9 11" key="1">
    <citation type="submission" date="2016-09" db="EMBL/GenBank/DDBJ databases">
        <title>Genome Sequence of the Lactobacillus fermentum strain NCC2970 (CNCM I-5068).</title>
        <authorList>
            <person name="Barretto C."/>
            <person name="Ngom-Bru C."/>
            <person name="Genevaz A."/>
            <person name="Fournier C."/>
            <person name="Moine D."/>
            <person name="Kassam M."/>
            <person name="Iltis A."/>
            <person name="Sagory-Zalkind P."/>
            <person name="Faucherand G."/>
            <person name="Descombes P."/>
            <person name="Duboux S."/>
        </authorList>
    </citation>
    <scope>NUCLEOTIDE SEQUENCE [LARGE SCALE GENOMIC DNA]</scope>
    <source>
        <strain evidence="9 11">NCC2970</strain>
    </source>
</reference>
<evidence type="ECO:0000313" key="9">
    <source>
        <dbReference type="EMBL" id="AOR75106.1"/>
    </source>
</evidence>
<comment type="similarity">
    <text evidence="2">Belongs to the PsiE family.</text>
</comment>
<sequence length="147" mass="16257">MVIEVSSQEWFQKIAHLLELVALVAVGLLGLALIVQLGMELLAVVKLALAPVSDPGFYDFLNEVTSFFIIFEFIVMVIEALRNHGHISITMLMGLGLTALLRHLLAASNSNGIETMVEVVAIVLLTVGLAIYRRFVHDPDENFEKRI</sequence>
<evidence type="ECO:0000313" key="10">
    <source>
        <dbReference type="EMBL" id="APU45001.1"/>
    </source>
</evidence>
<dbReference type="PANTHER" id="PTHR37819:SF1">
    <property type="entry name" value="PROTEIN PSIE"/>
    <property type="match status" value="1"/>
</dbReference>
<dbReference type="NCBIfam" id="NF002763">
    <property type="entry name" value="PRK02833.1-1"/>
    <property type="match status" value="1"/>
</dbReference>